<accession>A0A561W597</accession>
<dbReference type="Proteomes" id="UP000317685">
    <property type="component" value="Unassembled WGS sequence"/>
</dbReference>
<evidence type="ECO:0000313" key="1">
    <source>
        <dbReference type="EMBL" id="TWG19024.1"/>
    </source>
</evidence>
<protein>
    <submittedName>
        <fullName evidence="1">Uncharacterized protein</fullName>
    </submittedName>
</protein>
<comment type="caution">
    <text evidence="1">The sequence shown here is derived from an EMBL/GenBank/DDBJ whole genome shotgun (WGS) entry which is preliminary data.</text>
</comment>
<gene>
    <name evidence="1" type="ORF">FHU34_114399</name>
</gene>
<reference evidence="1 2" key="1">
    <citation type="submission" date="2019-06" db="EMBL/GenBank/DDBJ databases">
        <title>Sequencing the genomes of 1000 actinobacteria strains.</title>
        <authorList>
            <person name="Klenk H.-P."/>
        </authorList>
    </citation>
    <scope>NUCLEOTIDE SEQUENCE [LARGE SCALE GENOMIC DNA]</scope>
    <source>
        <strain evidence="1 2">DSM 45885</strain>
    </source>
</reference>
<evidence type="ECO:0000313" key="2">
    <source>
        <dbReference type="Proteomes" id="UP000317685"/>
    </source>
</evidence>
<sequence>MAMAGRWSIDPSAIDDATVTATGIYGQASSVFDTSRNDNPA</sequence>
<keyword evidence="2" id="KW-1185">Reference proteome</keyword>
<name>A0A561W597_9ACTN</name>
<dbReference type="EMBL" id="VIWZ01000001">
    <property type="protein sequence ID" value="TWG19024.1"/>
    <property type="molecule type" value="Genomic_DNA"/>
</dbReference>
<dbReference type="AlphaFoldDB" id="A0A561W597"/>
<proteinExistence type="predicted"/>
<organism evidence="1 2">
    <name type="scientific">Micromonospora taraxaci</name>
    <dbReference type="NCBI Taxonomy" id="1316803"/>
    <lineage>
        <taxon>Bacteria</taxon>
        <taxon>Bacillati</taxon>
        <taxon>Actinomycetota</taxon>
        <taxon>Actinomycetes</taxon>
        <taxon>Micromonosporales</taxon>
        <taxon>Micromonosporaceae</taxon>
        <taxon>Micromonospora</taxon>
    </lineage>
</organism>